<keyword evidence="1" id="KW-1185">Reference proteome</keyword>
<dbReference type="Proteomes" id="UP000504635">
    <property type="component" value="Unplaced"/>
</dbReference>
<accession>A0A6J2Y8Y5</accession>
<name>A0A6J2Y8Y5_SITOR</name>
<evidence type="ECO:0000313" key="1">
    <source>
        <dbReference type="Proteomes" id="UP000504635"/>
    </source>
</evidence>
<dbReference type="PANTHER" id="PTHR37162:SF1">
    <property type="entry name" value="BED-TYPE DOMAIN-CONTAINING PROTEIN"/>
    <property type="match status" value="1"/>
</dbReference>
<dbReference type="RefSeq" id="XP_030760303.1">
    <property type="nucleotide sequence ID" value="XM_030904443.1"/>
</dbReference>
<organism evidence="1 2">
    <name type="scientific">Sitophilus oryzae</name>
    <name type="common">Rice weevil</name>
    <name type="synonym">Curculio oryzae</name>
    <dbReference type="NCBI Taxonomy" id="7048"/>
    <lineage>
        <taxon>Eukaryota</taxon>
        <taxon>Metazoa</taxon>
        <taxon>Ecdysozoa</taxon>
        <taxon>Arthropoda</taxon>
        <taxon>Hexapoda</taxon>
        <taxon>Insecta</taxon>
        <taxon>Pterygota</taxon>
        <taxon>Neoptera</taxon>
        <taxon>Endopterygota</taxon>
        <taxon>Coleoptera</taxon>
        <taxon>Polyphaga</taxon>
        <taxon>Cucujiformia</taxon>
        <taxon>Curculionidae</taxon>
        <taxon>Dryophthorinae</taxon>
        <taxon>Sitophilus</taxon>
    </lineage>
</organism>
<gene>
    <name evidence="2" type="primary">LOC115885499</name>
</gene>
<dbReference type="AlphaFoldDB" id="A0A6J2Y8Y5"/>
<reference evidence="2" key="1">
    <citation type="submission" date="2025-08" db="UniProtKB">
        <authorList>
            <consortium name="RefSeq"/>
        </authorList>
    </citation>
    <scope>IDENTIFICATION</scope>
    <source>
        <tissue evidence="2">Gonads</tissue>
    </source>
</reference>
<dbReference type="InterPro" id="IPR012337">
    <property type="entry name" value="RNaseH-like_sf"/>
</dbReference>
<proteinExistence type="predicted"/>
<dbReference type="KEGG" id="soy:115885499"/>
<protein>
    <submittedName>
        <fullName evidence="2">Uncharacterized protein LOC115885499</fullName>
    </submittedName>
</protein>
<dbReference type="GeneID" id="115885499"/>
<evidence type="ECO:0000313" key="2">
    <source>
        <dbReference type="RefSeq" id="XP_030760303.1"/>
    </source>
</evidence>
<dbReference type="SUPFAM" id="SSF53098">
    <property type="entry name" value="Ribonuclease H-like"/>
    <property type="match status" value="1"/>
</dbReference>
<dbReference type="OrthoDB" id="10033706at2759"/>
<sequence>MEENETPHSSQPQKKKIKRYCTYIPEWEDMFEHIKKVDAEHGMCKLCSVRFTVKFEGKRAVENHCNSQKHKNNIRDLKSSKSLRTFFVKKFTKEEDEVTLIEIVNTYHSVRHQISYNAQDCHNKLLPKLITDSKILLKISCGRTKAASIVEGVLAPKSQECLLDNLKKSIYYSVASDASNRRNIKLFPLCVQFFSRSGGIVRGVLDFYEDSDETSEAIANQIIEKLQNNNLNLEHVTSYSGDNASVNFGVRCSVFQKLKAINSKLIASNCKCHILHNTIKFASKGLNFDIESFVIKLYNEFSSSAKRVQALKSFFEFVELEYKDLLRHVATRWLSLLPAIDRLLLNWPALKSYFLSEGEENCSKIIWEVFNEDDEESLVLALLYFVQNILVIFQNIILKLEHNETTVIELHSLMNNLKVNLGQRLSDKFYGNSANRMIRKMTDSKRLQFERQAVCFLNRCLNYLTKWYDFNNDFLASLACLDLKKIIS</sequence>
<dbReference type="InParanoid" id="A0A6J2Y8Y5"/>
<dbReference type="PANTHER" id="PTHR37162">
    <property type="entry name" value="HAT FAMILY DIMERISATION DOMAINCONTAINING PROTEIN-RELATED"/>
    <property type="match status" value="1"/>
</dbReference>